<evidence type="ECO:0000313" key="2">
    <source>
        <dbReference type="EMBL" id="BAA24250.1"/>
    </source>
</evidence>
<gene>
    <name evidence="2" type="primary">vp80</name>
</gene>
<protein>
    <submittedName>
        <fullName evidence="2">VP80</fullName>
    </submittedName>
</protein>
<feature type="compositionally biased region" description="Basic residues" evidence="1">
    <location>
        <begin position="132"/>
        <end position="154"/>
    </location>
</feature>
<feature type="region of interest" description="Disordered" evidence="1">
    <location>
        <begin position="322"/>
        <end position="416"/>
    </location>
</feature>
<reference evidence="2" key="1">
    <citation type="submission" date="1997-12" db="EMBL/GenBank/DDBJ databases">
        <title>Leucania separata multiple nuclear polyhedrosis virus genome DNA 5118bp fragment including vp80 gene, part of odv-e66 homologue and another four ORFs.</title>
        <authorList>
            <person name="Jin T."/>
            <person name="Qi B."/>
            <person name="Qi Y."/>
        </authorList>
    </citation>
    <scope>NUCLEOTIDE SEQUENCE</scope>
</reference>
<feature type="compositionally biased region" description="Polar residues" evidence="1">
    <location>
        <begin position="359"/>
        <end position="368"/>
    </location>
</feature>
<feature type="compositionally biased region" description="Basic and acidic residues" evidence="1">
    <location>
        <begin position="404"/>
        <end position="416"/>
    </location>
</feature>
<accession>O55574</accession>
<dbReference type="PIR" id="T00198">
    <property type="entry name" value="T00198"/>
</dbReference>
<proteinExistence type="predicted"/>
<dbReference type="GO" id="GO:0019028">
    <property type="term" value="C:viral capsid"/>
    <property type="evidence" value="ECO:0007669"/>
    <property type="project" value="InterPro"/>
</dbReference>
<dbReference type="InterPro" id="IPR009893">
    <property type="entry name" value="Nucleo_P80/P87"/>
</dbReference>
<organism evidence="2">
    <name type="scientific">Leucania separata nucleopolyhedrovirus</name>
    <name type="common">LsNPV</name>
    <dbReference type="NCBI Taxonomy" id="1307956"/>
    <lineage>
        <taxon>Viruses</taxon>
        <taxon>Viruses incertae sedis</taxon>
        <taxon>Naldaviricetes</taxon>
        <taxon>Lefavirales</taxon>
        <taxon>Baculoviridae</taxon>
        <taxon>Alphabaculovirus</taxon>
        <taxon>Alphabaculovirus leseparatae</taxon>
    </lineage>
</organism>
<feature type="compositionally biased region" description="Basic and acidic residues" evidence="1">
    <location>
        <begin position="380"/>
        <end position="393"/>
    </location>
</feature>
<name>O55574_NPVLS</name>
<dbReference type="Pfam" id="PF07267">
    <property type="entry name" value="Nucleo_P87"/>
    <property type="match status" value="1"/>
</dbReference>
<evidence type="ECO:0000256" key="1">
    <source>
        <dbReference type="SAM" id="MobiDB-lite"/>
    </source>
</evidence>
<dbReference type="EMBL" id="AB009613">
    <property type="protein sequence ID" value="BAA24250.1"/>
    <property type="molecule type" value="Genomic_DNA"/>
</dbReference>
<feature type="region of interest" description="Disordered" evidence="1">
    <location>
        <begin position="106"/>
        <end position="157"/>
    </location>
</feature>
<sequence length="675" mass="77121">MSTTDPNQMVDKLLSNSLMLQFRTLDLKLAVVQTNGFRTGTAFDVRINDLRRRVNDAKSLITREPAQSEKLMTEIETDLDQLAAETDTFRKSHHARRATQRIEHAARAQLSRRSAADRRSVAHGLGVSARREQKRHKRTDRAASPRRTRRHRAKGPAVEQFSMPEAVPGPSGVRALKRKPSLAADGSERGTNAVSSAWTADLQLMISMLDDMIRKRVEPQQMLTEILDNMILLKQQGERVEHVLPLLKIDIKYIIGNDELQAFLKLYRKYGFMDIEHESVGGHHRTDSRHAAEHNQPPTIANFIKTLQRNLKNKVAIKVDRREVRTGHRSGRQTAAGDLQSTVGPAHSRQRQASIVAKWQTNQTQQAVERQRRLHNQSIGREHTAADRTDGTGRSHRRTRKHSRDNARVSRRTRDTDCVTPFEEPFYELSPESSDVEGNEPTLGRPMSRQRYIDTQLIGDGGSFEPPPDQAQHPVVEALLNVIPPAPSRMAFCELKQHVDIKRFENLFPTVRKLNLSDIDHNVHMYQLLEPLAYYVTDETTFAALGWFIVNTCTYFINAIDNLDSLRMVVVQQACRDVDRVVLFFIKYNFMLYYRQLISELKSRYRYKNSRVINLLKTYDIIVQKYYNTVAFRFVTPPPNYSQPLDPIVMLILAKHPSFLASSSSSSSSSSAART</sequence>
<feature type="compositionally biased region" description="Basic residues" evidence="1">
    <location>
        <begin position="394"/>
        <end position="403"/>
    </location>
</feature>
<organismHost>
    <name type="scientific">Lepidoptera</name>
    <name type="common">moths &amp; butterflies</name>
    <dbReference type="NCBI Taxonomy" id="7088"/>
</organismHost>